<dbReference type="OrthoDB" id="1704365at2759"/>
<keyword evidence="6 8" id="KW-0611">Plant defense</keyword>
<dbReference type="Gene3D" id="4.10.470.10">
    <property type="entry name" value="Ricin (A Subunit), domain 2"/>
    <property type="match status" value="1"/>
</dbReference>
<dbReference type="GO" id="GO:0017148">
    <property type="term" value="P:negative regulation of translation"/>
    <property type="evidence" value="ECO:0007669"/>
    <property type="project" value="UniProtKB-KW"/>
</dbReference>
<keyword evidence="11" id="KW-1185">Reference proteome</keyword>
<accession>A0A0J8B571</accession>
<feature type="signal peptide" evidence="9">
    <location>
        <begin position="1"/>
        <end position="23"/>
    </location>
</feature>
<gene>
    <name evidence="10" type="ORF">BVRB_9g225550</name>
</gene>
<dbReference type="InterPro" id="IPR017989">
    <property type="entry name" value="Ribosome_inactivat_1/2"/>
</dbReference>
<dbReference type="EC" id="3.2.2.22" evidence="3 8"/>
<dbReference type="EMBL" id="KQ090383">
    <property type="protein sequence ID" value="KMS96379.1"/>
    <property type="molecule type" value="Genomic_DNA"/>
</dbReference>
<keyword evidence="7 8" id="KW-0652">Protein synthesis inhibitor</keyword>
<evidence type="ECO:0000256" key="6">
    <source>
        <dbReference type="ARBA" id="ARBA00022821"/>
    </source>
</evidence>
<evidence type="ECO:0000256" key="7">
    <source>
        <dbReference type="ARBA" id="ARBA00023193"/>
    </source>
</evidence>
<comment type="catalytic activity">
    <reaction evidence="1 8">
        <text>Endohydrolysis of the N-glycosidic bond at one specific adenosine on the 28S rRNA.</text>
        <dbReference type="EC" id="3.2.2.22"/>
    </reaction>
</comment>
<dbReference type="PRINTS" id="PR00396">
    <property type="entry name" value="SHIGARICIN"/>
</dbReference>
<evidence type="ECO:0000256" key="2">
    <source>
        <dbReference type="ARBA" id="ARBA00008544"/>
    </source>
</evidence>
<evidence type="ECO:0000313" key="10">
    <source>
        <dbReference type="EMBL" id="KMS96379.1"/>
    </source>
</evidence>
<evidence type="ECO:0000256" key="5">
    <source>
        <dbReference type="ARBA" id="ARBA00022801"/>
    </source>
</evidence>
<dbReference type="InterPro" id="IPR016138">
    <property type="entry name" value="Ribosome_inactivat_prot_sub1"/>
</dbReference>
<comment type="similarity">
    <text evidence="2">Belongs to the ribosome-inactivating protein family. Type 1 RIP subfamily.</text>
</comment>
<dbReference type="GO" id="GO:0030598">
    <property type="term" value="F:rRNA N-glycosylase activity"/>
    <property type="evidence" value="ECO:0007669"/>
    <property type="project" value="UniProtKB-EC"/>
</dbReference>
<protein>
    <recommendedName>
        <fullName evidence="3 8">rRNA N-glycosylase</fullName>
        <ecNumber evidence="3 8">3.2.2.22</ecNumber>
    </recommendedName>
</protein>
<organism evidence="10 11">
    <name type="scientific">Beta vulgaris subsp. vulgaris</name>
    <name type="common">Beet</name>
    <dbReference type="NCBI Taxonomy" id="3555"/>
    <lineage>
        <taxon>Eukaryota</taxon>
        <taxon>Viridiplantae</taxon>
        <taxon>Streptophyta</taxon>
        <taxon>Embryophyta</taxon>
        <taxon>Tracheophyta</taxon>
        <taxon>Spermatophyta</taxon>
        <taxon>Magnoliopsida</taxon>
        <taxon>eudicotyledons</taxon>
        <taxon>Gunneridae</taxon>
        <taxon>Pentapetalae</taxon>
        <taxon>Caryophyllales</taxon>
        <taxon>Chenopodiaceae</taxon>
        <taxon>Betoideae</taxon>
        <taxon>Beta</taxon>
    </lineage>
</organism>
<dbReference type="OMA" id="NWRTISR"/>
<evidence type="ECO:0000313" key="11">
    <source>
        <dbReference type="Proteomes" id="UP000035740"/>
    </source>
</evidence>
<dbReference type="GO" id="GO:0006952">
    <property type="term" value="P:defense response"/>
    <property type="evidence" value="ECO:0007669"/>
    <property type="project" value="UniProtKB-KW"/>
</dbReference>
<dbReference type="eggNOG" id="ENOG502SYRH">
    <property type="taxonomic scope" value="Eukaryota"/>
</dbReference>
<feature type="chain" id="PRO_5005294555" description="rRNA N-glycosylase" evidence="9">
    <location>
        <begin position="24"/>
        <end position="272"/>
    </location>
</feature>
<dbReference type="AlphaFoldDB" id="A0A0J8B571"/>
<dbReference type="InterPro" id="IPR001574">
    <property type="entry name" value="Ribosome_inactivat_prot"/>
</dbReference>
<evidence type="ECO:0000256" key="8">
    <source>
        <dbReference type="RuleBase" id="RU004915"/>
    </source>
</evidence>
<name>A0A0J8B571_BETVV</name>
<evidence type="ECO:0000256" key="9">
    <source>
        <dbReference type="SAM" id="SignalP"/>
    </source>
</evidence>
<keyword evidence="5 8" id="KW-0378">Hydrolase</keyword>
<dbReference type="Gene3D" id="3.40.420.10">
    <property type="entry name" value="Ricin (A subunit), domain 1"/>
    <property type="match status" value="1"/>
</dbReference>
<dbReference type="InterPro" id="IPR036041">
    <property type="entry name" value="Ribosome-inact_prot_sf"/>
</dbReference>
<keyword evidence="4 8" id="KW-0800">Toxin</keyword>
<sequence>MAGLLSLMLSLIWISIRLEKIHAENPVLQLNLESVTKSSYSRFIQQLRTLAIVDGKMYEGVWMLPKPNNIENYIIVNISTLKGHSLIHIDVGINKNNLYVVGYREDSGRAHFFSGAPENAQYLFQGQVSKRYQIRFGSDYVSLEATAHVHRSILSPSFDKLRDQLLRVYALDVKNRNFDYYQANLVLLLTQIISEAARFKYVQSMVINDGPIPNYKLPVLENNWRTISRRFKNSVKKTIRPPLELSYPNNSRWEVTQVGQLKNDLGVLTYVE</sequence>
<reference evidence="10 11" key="1">
    <citation type="journal article" date="2014" name="Nature">
        <title>The genome of the recently domesticated crop plant sugar beet (Beta vulgaris).</title>
        <authorList>
            <person name="Dohm J.C."/>
            <person name="Minoche A.E."/>
            <person name="Holtgrawe D."/>
            <person name="Capella-Gutierrez S."/>
            <person name="Zakrzewski F."/>
            <person name="Tafer H."/>
            <person name="Rupp O."/>
            <person name="Sorensen T.R."/>
            <person name="Stracke R."/>
            <person name="Reinhardt R."/>
            <person name="Goesmann A."/>
            <person name="Kraft T."/>
            <person name="Schulz B."/>
            <person name="Stadler P.F."/>
            <person name="Schmidt T."/>
            <person name="Gabaldon T."/>
            <person name="Lehrach H."/>
            <person name="Weisshaar B."/>
            <person name="Himmelbauer H."/>
        </authorList>
    </citation>
    <scope>NUCLEOTIDE SEQUENCE [LARGE SCALE GENOMIC DNA]</scope>
    <source>
        <tissue evidence="10">Taproot</tissue>
    </source>
</reference>
<dbReference type="GO" id="GO:0090729">
    <property type="term" value="F:toxin activity"/>
    <property type="evidence" value="ECO:0007669"/>
    <property type="project" value="UniProtKB-KW"/>
</dbReference>
<keyword evidence="9" id="KW-0732">Signal</keyword>
<dbReference type="Proteomes" id="UP000035740">
    <property type="component" value="Unassembled WGS sequence"/>
</dbReference>
<dbReference type="InterPro" id="IPR016139">
    <property type="entry name" value="Ribosome_inactivat_prot_sub2"/>
</dbReference>
<evidence type="ECO:0000256" key="3">
    <source>
        <dbReference type="ARBA" id="ARBA00012001"/>
    </source>
</evidence>
<dbReference type="SUPFAM" id="SSF56371">
    <property type="entry name" value="Ribosome inactivating proteins (RIP)"/>
    <property type="match status" value="1"/>
</dbReference>
<evidence type="ECO:0000256" key="1">
    <source>
        <dbReference type="ARBA" id="ARBA00000237"/>
    </source>
</evidence>
<dbReference type="Pfam" id="PF00161">
    <property type="entry name" value="RIP"/>
    <property type="match status" value="1"/>
</dbReference>
<evidence type="ECO:0000256" key="4">
    <source>
        <dbReference type="ARBA" id="ARBA00022656"/>
    </source>
</evidence>
<dbReference type="KEGG" id="bvg:104883254"/>
<dbReference type="Gramene" id="KMS96379">
    <property type="protein sequence ID" value="KMS96379"/>
    <property type="gene ID" value="BVRB_9g225550"/>
</dbReference>
<proteinExistence type="inferred from homology"/>